<feature type="region of interest" description="Disordered" evidence="1">
    <location>
        <begin position="133"/>
        <end position="169"/>
    </location>
</feature>
<dbReference type="InParanoid" id="A0A1E7FCM8"/>
<feature type="compositionally biased region" description="Low complexity" evidence="1">
    <location>
        <begin position="141"/>
        <end position="168"/>
    </location>
</feature>
<dbReference type="Proteomes" id="UP000095751">
    <property type="component" value="Unassembled WGS sequence"/>
</dbReference>
<evidence type="ECO:0000313" key="3">
    <source>
        <dbReference type="Proteomes" id="UP000095751"/>
    </source>
</evidence>
<reference evidence="2 3" key="1">
    <citation type="submission" date="2016-09" db="EMBL/GenBank/DDBJ databases">
        <title>Extensive genetic diversity and differential bi-allelic expression allows diatom success in the polar Southern Ocean.</title>
        <authorList>
            <consortium name="DOE Joint Genome Institute"/>
            <person name="Mock T."/>
            <person name="Otillar R.P."/>
            <person name="Strauss J."/>
            <person name="Dupont C."/>
            <person name="Frickenhaus S."/>
            <person name="Maumus F."/>
            <person name="Mcmullan M."/>
            <person name="Sanges R."/>
            <person name="Schmutz J."/>
            <person name="Toseland A."/>
            <person name="Valas R."/>
            <person name="Veluchamy A."/>
            <person name="Ward B.J."/>
            <person name="Allen A."/>
            <person name="Barry K."/>
            <person name="Falciatore A."/>
            <person name="Ferrante M."/>
            <person name="Fortunato A.E."/>
            <person name="Gloeckner G."/>
            <person name="Gruber A."/>
            <person name="Hipkin R."/>
            <person name="Janech M."/>
            <person name="Kroth P."/>
            <person name="Leese F."/>
            <person name="Lindquist E."/>
            <person name="Lyon B.R."/>
            <person name="Martin J."/>
            <person name="Mayer C."/>
            <person name="Parker M."/>
            <person name="Quesneville H."/>
            <person name="Raymond J."/>
            <person name="Uhlig C."/>
            <person name="Valentin K.U."/>
            <person name="Worden A.Z."/>
            <person name="Armbrust E.V."/>
            <person name="Bowler C."/>
            <person name="Green B."/>
            <person name="Moulton V."/>
            <person name="Van Oosterhout C."/>
            <person name="Grigoriev I."/>
        </authorList>
    </citation>
    <scope>NUCLEOTIDE SEQUENCE [LARGE SCALE GENOMIC DNA]</scope>
    <source>
        <strain evidence="2 3">CCMP1102</strain>
    </source>
</reference>
<feature type="compositionally biased region" description="Acidic residues" evidence="1">
    <location>
        <begin position="195"/>
        <end position="204"/>
    </location>
</feature>
<feature type="compositionally biased region" description="Basic and acidic residues" evidence="1">
    <location>
        <begin position="370"/>
        <end position="381"/>
    </location>
</feature>
<dbReference type="OrthoDB" id="45062at2759"/>
<evidence type="ECO:0000256" key="1">
    <source>
        <dbReference type="SAM" id="MobiDB-lite"/>
    </source>
</evidence>
<name>A0A1E7FCM8_9STRA</name>
<dbReference type="EMBL" id="KV784359">
    <property type="protein sequence ID" value="OEU15917.1"/>
    <property type="molecule type" value="Genomic_DNA"/>
</dbReference>
<sequence length="543" mass="61268">MNTTNLAIDSILRHPNATYDDAQTVWSQKVFCYTKKKSTRNNEDENENGDTTTTTNDILRSVRIRPQSPRKDVPLDQAVAVYETATTFISRRRRRRHEQQNKDDDEDIDLLIHSEFPNGHTMWGNTQELRCQQNINNNNPSSSSTSTSSSSLRKTSQTSLLSSTTKSGSGSGNIDFTIFAKIRSKRSPLFAPDLTESDDNDNDTNDGRRRRKKGNGNDDDVIVSPKRSALIQFGSSDDTMESKHKFGARETYSYRNIPLSTTAATTTFETPRPLWKRIKLSLMRNNKKNVPTTMTSSSSSSIYYTRYGEGPPFYAPGRMCMLEMQGRPINDLKEATPILQRLLQKNDDDDSTSSSGGPVVGFHYRNNQENNDHNKNNDDATTRMTSSSKITTPPSIQTAWNLNKMKRNNNDKRRIGITTARRTPTSSSSATTSQQLLRLKIQDPADGSVYGSNDIRTWTRRGQNQVVAIWDLAAIRFVFHITIVIVTHASEVVYTVFDVVILAPADDVLCKPNADDADDDKDGNNFDKYKFWRKVIEKEVPSI</sequence>
<feature type="compositionally biased region" description="Low complexity" evidence="1">
    <location>
        <begin position="385"/>
        <end position="394"/>
    </location>
</feature>
<protein>
    <submittedName>
        <fullName evidence="2">Uncharacterized protein</fullName>
    </submittedName>
</protein>
<dbReference type="KEGG" id="fcy:FRACYDRAFT_240612"/>
<dbReference type="AlphaFoldDB" id="A0A1E7FCM8"/>
<gene>
    <name evidence="2" type="ORF">FRACYDRAFT_240612</name>
</gene>
<feature type="region of interest" description="Disordered" evidence="1">
    <location>
        <begin position="190"/>
        <end position="223"/>
    </location>
</feature>
<organism evidence="2 3">
    <name type="scientific">Fragilariopsis cylindrus CCMP1102</name>
    <dbReference type="NCBI Taxonomy" id="635003"/>
    <lineage>
        <taxon>Eukaryota</taxon>
        <taxon>Sar</taxon>
        <taxon>Stramenopiles</taxon>
        <taxon>Ochrophyta</taxon>
        <taxon>Bacillariophyta</taxon>
        <taxon>Bacillariophyceae</taxon>
        <taxon>Bacillariophycidae</taxon>
        <taxon>Bacillariales</taxon>
        <taxon>Bacillariaceae</taxon>
        <taxon>Fragilariopsis</taxon>
    </lineage>
</organism>
<feature type="region of interest" description="Disordered" evidence="1">
    <location>
        <begin position="344"/>
        <end position="394"/>
    </location>
</feature>
<proteinExistence type="predicted"/>
<accession>A0A1E7FCM8</accession>
<keyword evidence="3" id="KW-1185">Reference proteome</keyword>
<evidence type="ECO:0000313" key="2">
    <source>
        <dbReference type="EMBL" id="OEU15917.1"/>
    </source>
</evidence>